<dbReference type="InterPro" id="IPR013216">
    <property type="entry name" value="Methyltransf_11"/>
</dbReference>
<accession>A0A3B0LZJ3</accession>
<name>A0A3B0LZJ3_9GAMM</name>
<dbReference type="Gene3D" id="3.40.50.150">
    <property type="entry name" value="Vaccinia Virus protein VP39"/>
    <property type="match status" value="1"/>
</dbReference>
<protein>
    <recommendedName>
        <fullName evidence="1">Methyltransferase type 11 domain-containing protein</fullName>
    </recommendedName>
</protein>
<sequence length="238" mass="27975">MKSARIAQRSKMPDSWEDIPWGEYYRIALNQQLQPWWPKILGFHLLKISQLSLQIDTQASLITHQFSMNIAGSNCQLLGDPNEMPFEDTSIDACLLIQQLSYSTNPHWLLREADRVLVDDGWLILSNFNPFSLLGLGKCIPLLRKRQPYRSHMFSTWRQLDWLSLLNYEVLQRQSFQIIPWINPDHFINRNLQFAGCINLIIARKRTLPLTPTPIKFMRTRMKIGNTMGVVKCWRKRH</sequence>
<reference evidence="2" key="1">
    <citation type="submission" date="2018-04" db="EMBL/GenBank/DDBJ databases">
        <authorList>
            <person name="Go L.Y."/>
            <person name="Mitchell J.A."/>
        </authorList>
    </citation>
    <scope>NUCLEOTIDE SEQUENCE</scope>
    <source>
        <strain evidence="2">ARTV</strain>
    </source>
</reference>
<dbReference type="Pfam" id="PF08241">
    <property type="entry name" value="Methyltransf_11"/>
    <property type="match status" value="1"/>
</dbReference>
<dbReference type="SUPFAM" id="SSF53335">
    <property type="entry name" value="S-adenosyl-L-methionine-dependent methyltransferases"/>
    <property type="match status" value="1"/>
</dbReference>
<dbReference type="GO" id="GO:0008757">
    <property type="term" value="F:S-adenosylmethionine-dependent methyltransferase activity"/>
    <property type="evidence" value="ECO:0007669"/>
    <property type="project" value="InterPro"/>
</dbReference>
<evidence type="ECO:0000259" key="1">
    <source>
        <dbReference type="Pfam" id="PF08241"/>
    </source>
</evidence>
<gene>
    <name evidence="2" type="ORF">ARTV_1954</name>
</gene>
<proteinExistence type="predicted"/>
<feature type="domain" description="Methyltransferase type 11" evidence="1">
    <location>
        <begin position="77"/>
        <end position="125"/>
    </location>
</feature>
<dbReference type="EMBL" id="UFQR01000007">
    <property type="protein sequence ID" value="SSW95855.1"/>
    <property type="molecule type" value="Genomic_DNA"/>
</dbReference>
<dbReference type="AlphaFoldDB" id="A0A3B0LZJ3"/>
<evidence type="ECO:0000313" key="2">
    <source>
        <dbReference type="EMBL" id="SSW95855.1"/>
    </source>
</evidence>
<organism evidence="2">
    <name type="scientific">Arsenophonus endosymbiont of Trialeurodes vaporariorum</name>
    <dbReference type="NCBI Taxonomy" id="235567"/>
    <lineage>
        <taxon>Bacteria</taxon>
        <taxon>Pseudomonadati</taxon>
        <taxon>Pseudomonadota</taxon>
        <taxon>Gammaproteobacteria</taxon>
        <taxon>Enterobacterales</taxon>
        <taxon>Morganellaceae</taxon>
        <taxon>Arsenophonus</taxon>
    </lineage>
</organism>
<dbReference type="InterPro" id="IPR029063">
    <property type="entry name" value="SAM-dependent_MTases_sf"/>
</dbReference>